<keyword evidence="2" id="KW-1185">Reference proteome</keyword>
<dbReference type="AlphaFoldDB" id="A0A6A6HIZ0"/>
<protein>
    <submittedName>
        <fullName evidence="1">Uncharacterized protein</fullName>
    </submittedName>
</protein>
<dbReference type="Proteomes" id="UP000800092">
    <property type="component" value="Unassembled WGS sequence"/>
</dbReference>
<reference evidence="1" key="1">
    <citation type="journal article" date="2020" name="Stud. Mycol.">
        <title>101 Dothideomycetes genomes: a test case for predicting lifestyles and emergence of pathogens.</title>
        <authorList>
            <person name="Haridas S."/>
            <person name="Albert R."/>
            <person name="Binder M."/>
            <person name="Bloem J."/>
            <person name="Labutti K."/>
            <person name="Salamov A."/>
            <person name="Andreopoulos B."/>
            <person name="Baker S."/>
            <person name="Barry K."/>
            <person name="Bills G."/>
            <person name="Bluhm B."/>
            <person name="Cannon C."/>
            <person name="Castanera R."/>
            <person name="Culley D."/>
            <person name="Daum C."/>
            <person name="Ezra D."/>
            <person name="Gonzalez J."/>
            <person name="Henrissat B."/>
            <person name="Kuo A."/>
            <person name="Liang C."/>
            <person name="Lipzen A."/>
            <person name="Lutzoni F."/>
            <person name="Magnuson J."/>
            <person name="Mondo S."/>
            <person name="Nolan M."/>
            <person name="Ohm R."/>
            <person name="Pangilinan J."/>
            <person name="Park H.-J."/>
            <person name="Ramirez L."/>
            <person name="Alfaro M."/>
            <person name="Sun H."/>
            <person name="Tritt A."/>
            <person name="Yoshinaga Y."/>
            <person name="Zwiers L.-H."/>
            <person name="Turgeon B."/>
            <person name="Goodwin S."/>
            <person name="Spatafora J."/>
            <person name="Crous P."/>
            <person name="Grigoriev I."/>
        </authorList>
    </citation>
    <scope>NUCLEOTIDE SEQUENCE</scope>
    <source>
        <strain evidence="1">Tuck. ex Michener</strain>
    </source>
</reference>
<gene>
    <name evidence="1" type="ORF">EV356DRAFT_573922</name>
</gene>
<evidence type="ECO:0000313" key="2">
    <source>
        <dbReference type="Proteomes" id="UP000800092"/>
    </source>
</evidence>
<organism evidence="1 2">
    <name type="scientific">Viridothelium virens</name>
    <name type="common">Speckled blister lichen</name>
    <name type="synonym">Trypethelium virens</name>
    <dbReference type="NCBI Taxonomy" id="1048519"/>
    <lineage>
        <taxon>Eukaryota</taxon>
        <taxon>Fungi</taxon>
        <taxon>Dikarya</taxon>
        <taxon>Ascomycota</taxon>
        <taxon>Pezizomycotina</taxon>
        <taxon>Dothideomycetes</taxon>
        <taxon>Dothideomycetes incertae sedis</taxon>
        <taxon>Trypetheliales</taxon>
        <taxon>Trypetheliaceae</taxon>
        <taxon>Viridothelium</taxon>
    </lineage>
</organism>
<proteinExistence type="predicted"/>
<accession>A0A6A6HIZ0</accession>
<evidence type="ECO:0000313" key="1">
    <source>
        <dbReference type="EMBL" id="KAF2237931.1"/>
    </source>
</evidence>
<sequence>MVMAFLPQAVNTRTANPIFLRQTPAGELLIVLGDVVWKAKREGANRQDTIPQSISMQLPAPRSDLHLALQYRPGDNLTNLPASVQAAAATVGSHHQNLIEYCNMMERRLERMMTESVCDLGLPRLLPIASFRLEITFARWHTGSRASIGRSALDIATSLVGKALPYIWQSSNFRAWIRLVTYTGPIPNYIDDSYLLPSLPPEQLLSRLSTPCRINVTGVLPLKELAKTIKFCCSPRVPSGQAAAVRYYYESWLPGKLGGDPLGEVELSTPMARQGSFNPADYSLSMEMEMEQANLVAAEFGSVTHEFCFKPMGMLGLETFTELGL</sequence>
<name>A0A6A6HIZ0_VIRVR</name>
<dbReference type="EMBL" id="ML991778">
    <property type="protein sequence ID" value="KAF2237931.1"/>
    <property type="molecule type" value="Genomic_DNA"/>
</dbReference>